<evidence type="ECO:0000259" key="9">
    <source>
        <dbReference type="Pfam" id="PF21770"/>
    </source>
</evidence>
<keyword evidence="5 7" id="KW-1133">Transmembrane helix</keyword>
<evidence type="ECO:0000256" key="2">
    <source>
        <dbReference type="ARBA" id="ARBA00009298"/>
    </source>
</evidence>
<gene>
    <name evidence="10" type="ORF">SAMN05444583_12334</name>
</gene>
<dbReference type="InterPro" id="IPR049177">
    <property type="entry name" value="MgtC_SapB_SrpB_YhiD_N"/>
</dbReference>
<evidence type="ECO:0000313" key="11">
    <source>
        <dbReference type="Proteomes" id="UP000198677"/>
    </source>
</evidence>
<keyword evidence="4 7" id="KW-0812">Transmembrane</keyword>
<name>A0A1H7VU53_9NOCA</name>
<dbReference type="Pfam" id="PF21770">
    <property type="entry name" value="MgtC_SapB_C"/>
    <property type="match status" value="1"/>
</dbReference>
<dbReference type="InterPro" id="IPR003416">
    <property type="entry name" value="MgtC/SapB/SrpB/YhiD_fam"/>
</dbReference>
<dbReference type="AlphaFoldDB" id="A0A1H7VU53"/>
<feature type="transmembrane region" description="Helical" evidence="7">
    <location>
        <begin position="35"/>
        <end position="52"/>
    </location>
</feature>
<proteinExistence type="inferred from homology"/>
<dbReference type="Proteomes" id="UP000198677">
    <property type="component" value="Unassembled WGS sequence"/>
</dbReference>
<accession>A0A1H7VU53</accession>
<feature type="transmembrane region" description="Helical" evidence="7">
    <location>
        <begin position="64"/>
        <end position="81"/>
    </location>
</feature>
<dbReference type="PANTHER" id="PTHR33778">
    <property type="entry name" value="PROTEIN MGTC"/>
    <property type="match status" value="1"/>
</dbReference>
<evidence type="ECO:0000259" key="8">
    <source>
        <dbReference type="Pfam" id="PF02308"/>
    </source>
</evidence>
<evidence type="ECO:0000256" key="7">
    <source>
        <dbReference type="SAM" id="Phobius"/>
    </source>
</evidence>
<dbReference type="EMBL" id="FOAW01000023">
    <property type="protein sequence ID" value="SEM12584.1"/>
    <property type="molecule type" value="Genomic_DNA"/>
</dbReference>
<evidence type="ECO:0000256" key="3">
    <source>
        <dbReference type="ARBA" id="ARBA00022475"/>
    </source>
</evidence>
<feature type="transmembrane region" description="Helical" evidence="7">
    <location>
        <begin position="111"/>
        <end position="128"/>
    </location>
</feature>
<dbReference type="Pfam" id="PF02308">
    <property type="entry name" value="MgtC"/>
    <property type="match status" value="1"/>
</dbReference>
<organism evidence="10 11">
    <name type="scientific">Rhodococcus maanshanensis</name>
    <dbReference type="NCBI Taxonomy" id="183556"/>
    <lineage>
        <taxon>Bacteria</taxon>
        <taxon>Bacillati</taxon>
        <taxon>Actinomycetota</taxon>
        <taxon>Actinomycetes</taxon>
        <taxon>Mycobacteriales</taxon>
        <taxon>Nocardiaceae</taxon>
        <taxon>Rhodococcus</taxon>
    </lineage>
</organism>
<evidence type="ECO:0000256" key="5">
    <source>
        <dbReference type="ARBA" id="ARBA00022989"/>
    </source>
</evidence>
<evidence type="ECO:0000256" key="6">
    <source>
        <dbReference type="ARBA" id="ARBA00023136"/>
    </source>
</evidence>
<keyword evidence="11" id="KW-1185">Reference proteome</keyword>
<dbReference type="PANTHER" id="PTHR33778:SF3">
    <property type="entry name" value="PROTEIN MGTC"/>
    <property type="match status" value="1"/>
</dbReference>
<dbReference type="InterPro" id="IPR048640">
    <property type="entry name" value="MgtC-like_C"/>
</dbReference>
<evidence type="ECO:0000256" key="1">
    <source>
        <dbReference type="ARBA" id="ARBA00004651"/>
    </source>
</evidence>
<feature type="domain" description="MgtC-like C-terminal" evidence="9">
    <location>
        <begin position="151"/>
        <end position="228"/>
    </location>
</feature>
<dbReference type="PRINTS" id="PR01837">
    <property type="entry name" value="MGTCSAPBPROT"/>
</dbReference>
<dbReference type="Gene3D" id="3.30.70.260">
    <property type="match status" value="1"/>
</dbReference>
<dbReference type="GO" id="GO:0005886">
    <property type="term" value="C:plasma membrane"/>
    <property type="evidence" value="ECO:0007669"/>
    <property type="project" value="UniProtKB-SubCell"/>
</dbReference>
<comment type="subcellular location">
    <subcellularLocation>
        <location evidence="1">Cell membrane</location>
        <topology evidence="1">Multi-pass membrane protein</topology>
    </subcellularLocation>
</comment>
<dbReference type="RefSeq" id="WP_072753822.1">
    <property type="nucleotide sequence ID" value="NZ_FOAW01000023.1"/>
</dbReference>
<evidence type="ECO:0000256" key="4">
    <source>
        <dbReference type="ARBA" id="ARBA00022692"/>
    </source>
</evidence>
<feature type="transmembrane region" description="Helical" evidence="7">
    <location>
        <begin position="6"/>
        <end position="23"/>
    </location>
</feature>
<protein>
    <submittedName>
        <fullName evidence="10">Putative Mg2+ transporter-C (MgtC) family protein</fullName>
    </submittedName>
</protein>
<reference evidence="11" key="1">
    <citation type="submission" date="2016-10" db="EMBL/GenBank/DDBJ databases">
        <authorList>
            <person name="Varghese N."/>
            <person name="Submissions S."/>
        </authorList>
    </citation>
    <scope>NUCLEOTIDE SEQUENCE [LARGE SCALE GENOMIC DNA]</scope>
    <source>
        <strain evidence="11">DSM 44675</strain>
    </source>
</reference>
<comment type="similarity">
    <text evidence="2">Belongs to the MgtC/SapB family.</text>
</comment>
<sequence length="255" mass="27040">MDTTVIILRVVLGLTLGAAVGIERQWRSRLAGLRTNALVSLGATLFVILGAYSFDGPGADPTRVAAQIVSGIGFLGAGVIMKQGASITGLNTAATLWATAAIGALAGGGMYWAAVIGTVAIMAANTLLRPLGRLMDHQPATKGREMPAAEYVFEVTCRDDAEAHVRGLAVQAVSRPEFRLRSVRSFDLPETGEVTVLAELTADERDDRLLESAVSRLSMEPLVTHVRWTVETDSRCARPAAECAPAVTRSRPTSR</sequence>
<dbReference type="OrthoDB" id="9811198at2"/>
<feature type="domain" description="MgtC/SapB/SrpB/YhiD N-terminal" evidence="8">
    <location>
        <begin position="11"/>
        <end position="133"/>
    </location>
</feature>
<keyword evidence="6 7" id="KW-0472">Membrane</keyword>
<evidence type="ECO:0000313" key="10">
    <source>
        <dbReference type="EMBL" id="SEM12584.1"/>
    </source>
</evidence>
<keyword evidence="3" id="KW-1003">Cell membrane</keyword>